<evidence type="ECO:0000256" key="2">
    <source>
        <dbReference type="ARBA" id="ARBA00012727"/>
    </source>
</evidence>
<evidence type="ECO:0000256" key="4">
    <source>
        <dbReference type="ARBA" id="ARBA00034003"/>
    </source>
</evidence>
<feature type="compositionally biased region" description="Pro residues" evidence="5">
    <location>
        <begin position="39"/>
        <end position="48"/>
    </location>
</feature>
<dbReference type="InterPro" id="IPR050191">
    <property type="entry name" value="ATP-dep_DNA_ligase"/>
</dbReference>
<dbReference type="SUPFAM" id="SSF50249">
    <property type="entry name" value="Nucleic acid-binding proteins"/>
    <property type="match status" value="1"/>
</dbReference>
<dbReference type="Proteomes" id="UP001320766">
    <property type="component" value="Unassembled WGS sequence"/>
</dbReference>
<dbReference type="PANTHER" id="PTHR45674">
    <property type="entry name" value="DNA LIGASE 1/3 FAMILY MEMBER"/>
    <property type="match status" value="1"/>
</dbReference>
<dbReference type="PROSITE" id="PS00697">
    <property type="entry name" value="DNA_LIGASE_A1"/>
    <property type="match status" value="1"/>
</dbReference>
<name>A0ABT1KAJ5_9ACTN</name>
<evidence type="ECO:0000256" key="5">
    <source>
        <dbReference type="SAM" id="MobiDB-lite"/>
    </source>
</evidence>
<proteinExistence type="inferred from homology"/>
<dbReference type="InterPro" id="IPR016059">
    <property type="entry name" value="DNA_ligase_ATP-dep_CS"/>
</dbReference>
<dbReference type="EC" id="6.5.1.1" evidence="2"/>
<evidence type="ECO:0000256" key="1">
    <source>
        <dbReference type="ARBA" id="ARBA00007572"/>
    </source>
</evidence>
<reference evidence="7 8" key="1">
    <citation type="submission" date="2022-06" db="EMBL/GenBank/DDBJ databases">
        <title>Sequencing the genomes of 1000 actinobacteria strains.</title>
        <authorList>
            <person name="Klenk H.-P."/>
        </authorList>
    </citation>
    <scope>NUCLEOTIDE SEQUENCE [LARGE SCALE GENOMIC DNA]</scope>
    <source>
        <strain evidence="7 8">DSM 44170</strain>
    </source>
</reference>
<dbReference type="CDD" id="cd07905">
    <property type="entry name" value="Adenylation_DNA_ligase_LigC"/>
    <property type="match status" value="1"/>
</dbReference>
<comment type="catalytic activity">
    <reaction evidence="4">
        <text>ATP + (deoxyribonucleotide)n-3'-hydroxyl + 5'-phospho-(deoxyribonucleotide)m = (deoxyribonucleotide)n+m + AMP + diphosphate.</text>
        <dbReference type="EC" id="6.5.1.1"/>
    </reaction>
</comment>
<dbReference type="Pfam" id="PF04679">
    <property type="entry name" value="DNA_ligase_A_C"/>
    <property type="match status" value="1"/>
</dbReference>
<dbReference type="Gene3D" id="2.40.50.140">
    <property type="entry name" value="Nucleic acid-binding proteins"/>
    <property type="match status" value="1"/>
</dbReference>
<sequence length="407" mass="45018">MTDPTEPPAAAEPEPRLQDAAPTAPTGPPAAPGPEAEPEPVPNLPVRPPVAPMLAKPVKAMPKQDGTLFYEPKWDGFRCIVFRDGDEVYLGSRNERPFTRYFPELVEAVKAELPERVVIDGEIVLPRGSQLDFDALQQRIHPAASRVRMLAEQTPASFVAFDLLALGDESYLDLPFAERRARLEGVFGRAGHSVRLTPVTRDDGQAGEWFEMFEGAGLDGIIVKPGDQPYVPDKRTMFKVKHERTADVVVAGYREHKTGPIVGSLLLGLYGPDGRLHHVGVAASFPMARRAELVEELKPYLAELSEHPWGHWAEQAAATVGQPAAGPATGGQRVPGAISRWSAKKDLSFIPLRPELVIEVAYDQMEGDRFRHTAHWRRARPDRTPESCTYEQLERPVSYNLDDILAR</sequence>
<dbReference type="InterPro" id="IPR012340">
    <property type="entry name" value="NA-bd_OB-fold"/>
</dbReference>
<dbReference type="Pfam" id="PF01068">
    <property type="entry name" value="DNA_ligase_A_M"/>
    <property type="match status" value="1"/>
</dbReference>
<dbReference type="NCBIfam" id="NF006078">
    <property type="entry name" value="PRK08224.1"/>
    <property type="match status" value="1"/>
</dbReference>
<evidence type="ECO:0000313" key="7">
    <source>
        <dbReference type="EMBL" id="MCP2349969.1"/>
    </source>
</evidence>
<dbReference type="PANTHER" id="PTHR45674:SF4">
    <property type="entry name" value="DNA LIGASE 1"/>
    <property type="match status" value="1"/>
</dbReference>
<dbReference type="Gene3D" id="3.30.470.30">
    <property type="entry name" value="DNA ligase/mRNA capping enzyme"/>
    <property type="match status" value="1"/>
</dbReference>
<keyword evidence="3 7" id="KW-0436">Ligase</keyword>
<dbReference type="PROSITE" id="PS50160">
    <property type="entry name" value="DNA_LIGASE_A3"/>
    <property type="match status" value="1"/>
</dbReference>
<dbReference type="InterPro" id="IPR044119">
    <property type="entry name" value="Adenylation_LigC-like"/>
</dbReference>
<dbReference type="SUPFAM" id="SSF56091">
    <property type="entry name" value="DNA ligase/mRNA capping enzyme, catalytic domain"/>
    <property type="match status" value="1"/>
</dbReference>
<feature type="region of interest" description="Disordered" evidence="5">
    <location>
        <begin position="1"/>
        <end position="48"/>
    </location>
</feature>
<evidence type="ECO:0000256" key="3">
    <source>
        <dbReference type="ARBA" id="ARBA00022598"/>
    </source>
</evidence>
<comment type="caution">
    <text evidence="7">The sequence shown here is derived from an EMBL/GenBank/DDBJ whole genome shotgun (WGS) entry which is preliminary data.</text>
</comment>
<dbReference type="InterPro" id="IPR012310">
    <property type="entry name" value="DNA_ligase_ATP-dep_cent"/>
</dbReference>
<keyword evidence="8" id="KW-1185">Reference proteome</keyword>
<dbReference type="EMBL" id="JAMZEC010000001">
    <property type="protein sequence ID" value="MCP2349969.1"/>
    <property type="molecule type" value="Genomic_DNA"/>
</dbReference>
<dbReference type="InterPro" id="IPR012309">
    <property type="entry name" value="DNA_ligase_ATP-dep_C"/>
</dbReference>
<protein>
    <recommendedName>
        <fullName evidence="2">DNA ligase (ATP)</fullName>
        <ecNumber evidence="2">6.5.1.1</ecNumber>
    </recommendedName>
</protein>
<organism evidence="7 8">
    <name type="scientific">Nonomuraea roseoviolacea subsp. carminata</name>
    <dbReference type="NCBI Taxonomy" id="160689"/>
    <lineage>
        <taxon>Bacteria</taxon>
        <taxon>Bacillati</taxon>
        <taxon>Actinomycetota</taxon>
        <taxon>Actinomycetes</taxon>
        <taxon>Streptosporangiales</taxon>
        <taxon>Streptosporangiaceae</taxon>
        <taxon>Nonomuraea</taxon>
    </lineage>
</organism>
<accession>A0ABT1KAJ5</accession>
<feature type="domain" description="ATP-dependent DNA ligase family profile" evidence="6">
    <location>
        <begin position="149"/>
        <end position="271"/>
    </location>
</feature>
<dbReference type="InterPro" id="IPR044117">
    <property type="entry name" value="OBF_LigC-like"/>
</dbReference>
<dbReference type="GO" id="GO:0016874">
    <property type="term" value="F:ligase activity"/>
    <property type="evidence" value="ECO:0007669"/>
    <property type="project" value="UniProtKB-KW"/>
</dbReference>
<dbReference type="CDD" id="cd07970">
    <property type="entry name" value="OBF_DNA_ligase_LigC"/>
    <property type="match status" value="1"/>
</dbReference>
<gene>
    <name evidence="7" type="ORF">HD595_006091</name>
</gene>
<evidence type="ECO:0000313" key="8">
    <source>
        <dbReference type="Proteomes" id="UP001320766"/>
    </source>
</evidence>
<comment type="similarity">
    <text evidence="1">Belongs to the ATP-dependent DNA ligase family.</text>
</comment>
<evidence type="ECO:0000259" key="6">
    <source>
        <dbReference type="PROSITE" id="PS50160"/>
    </source>
</evidence>